<comment type="subcellular location">
    <subcellularLocation>
        <location evidence="1">Membrane</location>
        <topology evidence="1">Multi-pass membrane protein</topology>
    </subcellularLocation>
</comment>
<name>A0A4Y2RIF8_ARAVE</name>
<evidence type="ECO:0000313" key="7">
    <source>
        <dbReference type="EMBL" id="GBN75577.1"/>
    </source>
</evidence>
<keyword evidence="8" id="KW-1185">Reference proteome</keyword>
<keyword evidence="2 5" id="KW-0812">Transmembrane</keyword>
<dbReference type="Pfam" id="PF00083">
    <property type="entry name" value="Sugar_tr"/>
    <property type="match status" value="1"/>
</dbReference>
<evidence type="ECO:0000256" key="4">
    <source>
        <dbReference type="ARBA" id="ARBA00023136"/>
    </source>
</evidence>
<dbReference type="OrthoDB" id="6416707at2759"/>
<evidence type="ECO:0000256" key="2">
    <source>
        <dbReference type="ARBA" id="ARBA00022692"/>
    </source>
</evidence>
<dbReference type="InterPro" id="IPR036259">
    <property type="entry name" value="MFS_trans_sf"/>
</dbReference>
<organism evidence="7 8">
    <name type="scientific">Araneus ventricosus</name>
    <name type="common">Orbweaver spider</name>
    <name type="synonym">Epeira ventricosa</name>
    <dbReference type="NCBI Taxonomy" id="182803"/>
    <lineage>
        <taxon>Eukaryota</taxon>
        <taxon>Metazoa</taxon>
        <taxon>Ecdysozoa</taxon>
        <taxon>Arthropoda</taxon>
        <taxon>Chelicerata</taxon>
        <taxon>Arachnida</taxon>
        <taxon>Araneae</taxon>
        <taxon>Araneomorphae</taxon>
        <taxon>Entelegynae</taxon>
        <taxon>Araneoidea</taxon>
        <taxon>Araneidae</taxon>
        <taxon>Araneus</taxon>
    </lineage>
</organism>
<dbReference type="PANTHER" id="PTHR24064">
    <property type="entry name" value="SOLUTE CARRIER FAMILY 22 MEMBER"/>
    <property type="match status" value="1"/>
</dbReference>
<feature type="transmembrane region" description="Helical" evidence="5">
    <location>
        <begin position="173"/>
        <end position="196"/>
    </location>
</feature>
<feature type="transmembrane region" description="Helical" evidence="5">
    <location>
        <begin position="141"/>
        <end position="164"/>
    </location>
</feature>
<evidence type="ECO:0000256" key="5">
    <source>
        <dbReference type="SAM" id="Phobius"/>
    </source>
</evidence>
<feature type="transmembrane region" description="Helical" evidence="5">
    <location>
        <begin position="427"/>
        <end position="450"/>
    </location>
</feature>
<dbReference type="AlphaFoldDB" id="A0A4Y2RIF8"/>
<accession>A0A4Y2RIF8</accession>
<proteinExistence type="predicted"/>
<gene>
    <name evidence="7" type="primary">SLC22A5_6</name>
    <name evidence="7" type="ORF">AVEN_162113_1</name>
</gene>
<evidence type="ECO:0000256" key="1">
    <source>
        <dbReference type="ARBA" id="ARBA00004141"/>
    </source>
</evidence>
<dbReference type="InterPro" id="IPR020846">
    <property type="entry name" value="MFS_dom"/>
</dbReference>
<feature type="transmembrane region" description="Helical" evidence="5">
    <location>
        <begin position="256"/>
        <end position="277"/>
    </location>
</feature>
<feature type="transmembrane region" description="Helical" evidence="5">
    <location>
        <begin position="462"/>
        <end position="480"/>
    </location>
</feature>
<keyword evidence="3 5" id="KW-1133">Transmembrane helix</keyword>
<dbReference type="InterPro" id="IPR005828">
    <property type="entry name" value="MFS_sugar_transport-like"/>
</dbReference>
<sequence>MSDEAEKQDSHADASHHQKDLMDLVNGNGPWQWCIFIVVLVCAMPDGSNNMSMAFIAPNVDHWCARPPETNFSVQEWKEAALPPADTQCSRYRFINISKSSEGGSSGASKETIACESWEYDDSIYSSTIVSQWNLVCDREWLISMSKSIFVAGVFLSSTLFAYLTDKFGRKPLVLVCNILAIISGISCIFSTSFLMFAIARFFVAAAVYAADQAATVLMIEIVSPKCRAPYYCGTYLTWIAGALHLPLIAWWLRDWIWIEFVLILPSVVVLATWWLLPESPRWLLIQGKTEEALKILSEAAKRNGLEISDIKLKEMVTKLKQPNDTENTGINVLDLFKSELRLRTFVLWFIWCATAFVYYGISYNTNELAGDPFLNFALSFAIEIPVTILALISIQYKGRRMSLAVSLPFAGVACLLVYPIPEGLVWMRTSVFLFGKFCISGTFCILCLFTSEIFPTHLRNIGCGLASAVARSAAFLAPFVRELGRASHPVIPQILFGILSIIGGVLALLLPETTNCSVPDTVMEASQISRKTIFKKHNEIQKNLSNGKGTDS</sequence>
<dbReference type="SUPFAM" id="SSF103473">
    <property type="entry name" value="MFS general substrate transporter"/>
    <property type="match status" value="1"/>
</dbReference>
<evidence type="ECO:0000259" key="6">
    <source>
        <dbReference type="PROSITE" id="PS50850"/>
    </source>
</evidence>
<feature type="transmembrane region" description="Helical" evidence="5">
    <location>
        <begin position="402"/>
        <end position="421"/>
    </location>
</feature>
<dbReference type="Gene3D" id="1.20.1250.20">
    <property type="entry name" value="MFS general substrate transporter like domains"/>
    <property type="match status" value="1"/>
</dbReference>
<feature type="transmembrane region" description="Helical" evidence="5">
    <location>
        <begin position="231"/>
        <end position="250"/>
    </location>
</feature>
<dbReference type="EMBL" id="BGPR01017245">
    <property type="protein sequence ID" value="GBN75577.1"/>
    <property type="molecule type" value="Genomic_DNA"/>
</dbReference>
<evidence type="ECO:0000256" key="3">
    <source>
        <dbReference type="ARBA" id="ARBA00022989"/>
    </source>
</evidence>
<feature type="transmembrane region" description="Helical" evidence="5">
    <location>
        <begin position="374"/>
        <end position="395"/>
    </location>
</feature>
<dbReference type="GO" id="GO:0022857">
    <property type="term" value="F:transmembrane transporter activity"/>
    <property type="evidence" value="ECO:0007669"/>
    <property type="project" value="InterPro"/>
</dbReference>
<dbReference type="PROSITE" id="PS50850">
    <property type="entry name" value="MFS"/>
    <property type="match status" value="1"/>
</dbReference>
<dbReference type="CDD" id="cd17317">
    <property type="entry name" value="MFS_SLC22"/>
    <property type="match status" value="1"/>
</dbReference>
<feature type="transmembrane region" description="Helical" evidence="5">
    <location>
        <begin position="346"/>
        <end position="362"/>
    </location>
</feature>
<keyword evidence="4 5" id="KW-0472">Membrane</keyword>
<comment type="caution">
    <text evidence="7">The sequence shown here is derived from an EMBL/GenBank/DDBJ whole genome shotgun (WGS) entry which is preliminary data.</text>
</comment>
<evidence type="ECO:0000313" key="8">
    <source>
        <dbReference type="Proteomes" id="UP000499080"/>
    </source>
</evidence>
<feature type="domain" description="Major facilitator superfamily (MFS) profile" evidence="6">
    <location>
        <begin position="95"/>
        <end position="516"/>
    </location>
</feature>
<reference evidence="7 8" key="1">
    <citation type="journal article" date="2019" name="Sci. Rep.">
        <title>Orb-weaving spider Araneus ventricosus genome elucidates the spidroin gene catalogue.</title>
        <authorList>
            <person name="Kono N."/>
            <person name="Nakamura H."/>
            <person name="Ohtoshi R."/>
            <person name="Moran D.A.P."/>
            <person name="Shinohara A."/>
            <person name="Yoshida Y."/>
            <person name="Fujiwara M."/>
            <person name="Mori M."/>
            <person name="Tomita M."/>
            <person name="Arakawa K."/>
        </authorList>
    </citation>
    <scope>NUCLEOTIDE SEQUENCE [LARGE SCALE GENOMIC DNA]</scope>
</reference>
<feature type="transmembrane region" description="Helical" evidence="5">
    <location>
        <begin position="492"/>
        <end position="511"/>
    </location>
</feature>
<dbReference type="Proteomes" id="UP000499080">
    <property type="component" value="Unassembled WGS sequence"/>
</dbReference>
<dbReference type="GO" id="GO:0016020">
    <property type="term" value="C:membrane"/>
    <property type="evidence" value="ECO:0007669"/>
    <property type="project" value="UniProtKB-SubCell"/>
</dbReference>
<protein>
    <submittedName>
        <fullName evidence="7">Solute carrier family 22 member 5</fullName>
    </submittedName>
</protein>